<dbReference type="AlphaFoldDB" id="A0A4W4FKZ3"/>
<evidence type="ECO:0000256" key="3">
    <source>
        <dbReference type="ARBA" id="ARBA00022692"/>
    </source>
</evidence>
<keyword evidence="7" id="KW-1015">Disulfide bond</keyword>
<dbReference type="OMA" id="CKIREIF"/>
<dbReference type="FunFam" id="1.20.1070.10:FF:000030">
    <property type="entry name" value="trace amine-associated receptor 1"/>
    <property type="match status" value="1"/>
</dbReference>
<feature type="domain" description="G-protein coupled receptors family 1 profile" evidence="14">
    <location>
        <begin position="55"/>
        <end position="313"/>
    </location>
</feature>
<dbReference type="InterPro" id="IPR000276">
    <property type="entry name" value="GPCR_Rhodpsn"/>
</dbReference>
<evidence type="ECO:0000256" key="13">
    <source>
        <dbReference type="SAM" id="Phobius"/>
    </source>
</evidence>
<comment type="similarity">
    <text evidence="12">Belongs to the G-protein coupled receptor 1 family.</text>
</comment>
<keyword evidence="16" id="KW-1185">Reference proteome</keyword>
<keyword evidence="4 13" id="KW-1133">Transmembrane helix</keyword>
<sequence length="348" mass="38930">MDLKDILNHNGKIGNLSLCYENNSNSCQRLFVYPPAVKVMSYFVLVAIILLTLLGNLLVIISITHFKQLHTPTNYLTLSLAAADLLVGGLVMPPSMIRSLETCWYLGTTFCKIHTSLDLMLCTTSVLNLAFISVERYYAVCHPLLYHSKMTPLTTVLMIAVCWSISAAVGFGMVFLELSIQGTESYSNILCEGGCIIVLGPVTALVIAMFNLYIPTIVMLSIYLKIYLVAQRQSRAIQNAQINTSRGQNTISRAERKATKTLAIIMGVFLLSWAPLFIYSITIIFQGLNGPPQMFDFFGWIAYGNSACNPIVYAFFYTWFRKALKILLYGKIFRNHSSRIELCSEKNS</sequence>
<gene>
    <name evidence="15" type="primary">TAAR1</name>
</gene>
<reference evidence="15" key="4">
    <citation type="submission" date="2025-08" db="UniProtKB">
        <authorList>
            <consortium name="Ensembl"/>
        </authorList>
    </citation>
    <scope>IDENTIFICATION</scope>
</reference>
<keyword evidence="9" id="KW-0325">Glycoprotein</keyword>
<evidence type="ECO:0000256" key="10">
    <source>
        <dbReference type="ARBA" id="ARBA00023224"/>
    </source>
</evidence>
<keyword evidence="6 13" id="KW-0472">Membrane</keyword>
<dbReference type="Ensembl" id="ENSEEET00000025033.2">
    <property type="protein sequence ID" value="ENSEEEP00000024748.2"/>
    <property type="gene ID" value="ENSEEEG00000011991.2"/>
</dbReference>
<evidence type="ECO:0000256" key="12">
    <source>
        <dbReference type="RuleBase" id="RU000688"/>
    </source>
</evidence>
<reference evidence="16" key="1">
    <citation type="journal article" date="2014" name="Science">
        <title>Nonhuman genetics. Genomic basis for the convergent evolution of electric organs.</title>
        <authorList>
            <person name="Gallant J.R."/>
            <person name="Traeger L.L."/>
            <person name="Volkening J.D."/>
            <person name="Moffett H."/>
            <person name="Chen P.H."/>
            <person name="Novina C.D."/>
            <person name="Phillips G.N.Jr."/>
            <person name="Anand R."/>
            <person name="Wells G.B."/>
            <person name="Pinch M."/>
            <person name="Guth R."/>
            <person name="Unguez G.A."/>
            <person name="Albert J.S."/>
            <person name="Zakon H.H."/>
            <person name="Samanta M.P."/>
            <person name="Sussman M.R."/>
        </authorList>
    </citation>
    <scope>NUCLEOTIDE SEQUENCE [LARGE SCALE GENOMIC DNA]</scope>
</reference>
<dbReference type="Proteomes" id="UP000314983">
    <property type="component" value="Chromosome 8"/>
</dbReference>
<comment type="subcellular location">
    <subcellularLocation>
        <location evidence="1">Cell membrane</location>
        <topology evidence="1">Multi-pass membrane protein</topology>
    </subcellularLocation>
</comment>
<evidence type="ECO:0000256" key="1">
    <source>
        <dbReference type="ARBA" id="ARBA00004651"/>
    </source>
</evidence>
<dbReference type="PRINTS" id="PR01830">
    <property type="entry name" value="TRACEAMINER"/>
</dbReference>
<dbReference type="GO" id="GO:0005886">
    <property type="term" value="C:plasma membrane"/>
    <property type="evidence" value="ECO:0007669"/>
    <property type="project" value="UniProtKB-SubCell"/>
</dbReference>
<dbReference type="PANTHER" id="PTHR24249">
    <property type="entry name" value="HISTAMINE RECEPTOR-RELATED G-PROTEIN COUPLED RECEPTOR"/>
    <property type="match status" value="1"/>
</dbReference>
<accession>A0A4W4FKZ3</accession>
<feature type="transmembrane region" description="Helical" evidence="13">
    <location>
        <begin position="196"/>
        <end position="224"/>
    </location>
</feature>
<evidence type="ECO:0000313" key="15">
    <source>
        <dbReference type="Ensembl" id="ENSEEEP00000024748.2"/>
    </source>
</evidence>
<feature type="transmembrane region" description="Helical" evidence="13">
    <location>
        <begin position="262"/>
        <end position="285"/>
    </location>
</feature>
<dbReference type="GeneTree" id="ENSGT00950000182934"/>
<dbReference type="PRINTS" id="PR00237">
    <property type="entry name" value="GPCRRHODOPSN"/>
</dbReference>
<dbReference type="InterPro" id="IPR009132">
    <property type="entry name" value="TAAR_fam"/>
</dbReference>
<feature type="transmembrane region" description="Helical" evidence="13">
    <location>
        <begin position="297"/>
        <end position="320"/>
    </location>
</feature>
<proteinExistence type="inferred from homology"/>
<feature type="transmembrane region" description="Helical" evidence="13">
    <location>
        <begin position="75"/>
        <end position="93"/>
    </location>
</feature>
<dbReference type="InterPro" id="IPR017452">
    <property type="entry name" value="GPCR_Rhodpsn_7TM"/>
</dbReference>
<feature type="transmembrane region" description="Helical" evidence="13">
    <location>
        <begin position="39"/>
        <end position="63"/>
    </location>
</feature>
<evidence type="ECO:0000256" key="9">
    <source>
        <dbReference type="ARBA" id="ARBA00023180"/>
    </source>
</evidence>
<reference evidence="15" key="5">
    <citation type="submission" date="2025-09" db="UniProtKB">
        <authorList>
            <consortium name="Ensembl"/>
        </authorList>
    </citation>
    <scope>IDENTIFICATION</scope>
</reference>
<dbReference type="Gene3D" id="1.20.1070.10">
    <property type="entry name" value="Rhodopsin 7-helix transmembrane proteins"/>
    <property type="match status" value="1"/>
</dbReference>
<dbReference type="PROSITE" id="PS50262">
    <property type="entry name" value="G_PROTEIN_RECEP_F1_2"/>
    <property type="match status" value="1"/>
</dbReference>
<dbReference type="PROSITE" id="PS00237">
    <property type="entry name" value="G_PROTEIN_RECEP_F1_1"/>
    <property type="match status" value="1"/>
</dbReference>
<evidence type="ECO:0000256" key="6">
    <source>
        <dbReference type="ARBA" id="ARBA00023136"/>
    </source>
</evidence>
<dbReference type="InterPro" id="IPR050569">
    <property type="entry name" value="TAAR"/>
</dbReference>
<reference evidence="15" key="3">
    <citation type="submission" date="2020-05" db="EMBL/GenBank/DDBJ databases">
        <title>Electrophorus electricus (electric eel) genome, fEleEle1, primary haplotype.</title>
        <authorList>
            <person name="Myers G."/>
            <person name="Meyer A."/>
            <person name="Fedrigo O."/>
            <person name="Formenti G."/>
            <person name="Rhie A."/>
            <person name="Tracey A."/>
            <person name="Sims Y."/>
            <person name="Jarvis E.D."/>
        </authorList>
    </citation>
    <scope>NUCLEOTIDE SEQUENCE [LARGE SCALE GENOMIC DNA]</scope>
</reference>
<evidence type="ECO:0000256" key="11">
    <source>
        <dbReference type="ARBA" id="ARBA00039439"/>
    </source>
</evidence>
<dbReference type="Pfam" id="PF00001">
    <property type="entry name" value="7tm_1"/>
    <property type="match status" value="1"/>
</dbReference>
<dbReference type="SMART" id="SM01381">
    <property type="entry name" value="7TM_GPCR_Srsx"/>
    <property type="match status" value="1"/>
</dbReference>
<keyword evidence="8 12" id="KW-0675">Receptor</keyword>
<protein>
    <recommendedName>
        <fullName evidence="11">Trace amine-associated receptor 1</fullName>
    </recommendedName>
</protein>
<dbReference type="PANTHER" id="PTHR24249:SF415">
    <property type="entry name" value="TRACE AMINE-ASSOCIATED RECEPTOR 1"/>
    <property type="match status" value="1"/>
</dbReference>
<reference evidence="16" key="2">
    <citation type="journal article" date="2017" name="Sci. Adv.">
        <title>A tail of two voltages: Proteomic comparison of the three electric organs of the electric eel.</title>
        <authorList>
            <person name="Traeger L.L."/>
            <person name="Sabat G."/>
            <person name="Barrett-Wilt G.A."/>
            <person name="Wells G.B."/>
            <person name="Sussman M.R."/>
        </authorList>
    </citation>
    <scope>NUCLEOTIDE SEQUENCE [LARGE SCALE GENOMIC DNA]</scope>
</reference>
<evidence type="ECO:0000313" key="16">
    <source>
        <dbReference type="Proteomes" id="UP000314983"/>
    </source>
</evidence>
<keyword evidence="2" id="KW-1003">Cell membrane</keyword>
<evidence type="ECO:0000256" key="5">
    <source>
        <dbReference type="ARBA" id="ARBA00023040"/>
    </source>
</evidence>
<evidence type="ECO:0000259" key="14">
    <source>
        <dbReference type="PROSITE" id="PS50262"/>
    </source>
</evidence>
<evidence type="ECO:0000256" key="4">
    <source>
        <dbReference type="ARBA" id="ARBA00022989"/>
    </source>
</evidence>
<keyword evidence="3 12" id="KW-0812">Transmembrane</keyword>
<organism evidence="15 16">
    <name type="scientific">Electrophorus electricus</name>
    <name type="common">Electric eel</name>
    <name type="synonym">Gymnotus electricus</name>
    <dbReference type="NCBI Taxonomy" id="8005"/>
    <lineage>
        <taxon>Eukaryota</taxon>
        <taxon>Metazoa</taxon>
        <taxon>Chordata</taxon>
        <taxon>Craniata</taxon>
        <taxon>Vertebrata</taxon>
        <taxon>Euteleostomi</taxon>
        <taxon>Actinopterygii</taxon>
        <taxon>Neopterygii</taxon>
        <taxon>Teleostei</taxon>
        <taxon>Ostariophysi</taxon>
        <taxon>Gymnotiformes</taxon>
        <taxon>Gymnotoidei</taxon>
        <taxon>Gymnotidae</taxon>
        <taxon>Electrophorus</taxon>
    </lineage>
</organism>
<keyword evidence="5 12" id="KW-0297">G-protein coupled receptor</keyword>
<keyword evidence="10 12" id="KW-0807">Transducer</keyword>
<name>A0A4W4FKZ3_ELEEL</name>
<feature type="transmembrane region" description="Helical" evidence="13">
    <location>
        <begin position="155"/>
        <end position="176"/>
    </location>
</feature>
<dbReference type="CDD" id="cd15314">
    <property type="entry name" value="7tmA_TAAR1"/>
    <property type="match status" value="1"/>
</dbReference>
<evidence type="ECO:0000256" key="2">
    <source>
        <dbReference type="ARBA" id="ARBA00022475"/>
    </source>
</evidence>
<dbReference type="GO" id="GO:0001594">
    <property type="term" value="F:trace-amine receptor activity"/>
    <property type="evidence" value="ECO:0007669"/>
    <property type="project" value="InterPro"/>
</dbReference>
<evidence type="ECO:0000256" key="7">
    <source>
        <dbReference type="ARBA" id="ARBA00023157"/>
    </source>
</evidence>
<dbReference type="SUPFAM" id="SSF81321">
    <property type="entry name" value="Family A G protein-coupled receptor-like"/>
    <property type="match status" value="1"/>
</dbReference>
<evidence type="ECO:0000256" key="8">
    <source>
        <dbReference type="ARBA" id="ARBA00023170"/>
    </source>
</evidence>